<dbReference type="InterPro" id="IPR011600">
    <property type="entry name" value="Pept_C14_caspase"/>
</dbReference>
<accession>A0AAJ7S0Z0</accession>
<dbReference type="SUPFAM" id="SSF47986">
    <property type="entry name" value="DEATH domain"/>
    <property type="match status" value="1"/>
</dbReference>
<dbReference type="InterPro" id="IPR013783">
    <property type="entry name" value="Ig-like_fold"/>
</dbReference>
<dbReference type="AlphaFoldDB" id="A0AAJ7S0Z0"/>
<evidence type="ECO:0000313" key="4">
    <source>
        <dbReference type="RefSeq" id="XP_026668927.1"/>
    </source>
</evidence>
<dbReference type="SUPFAM" id="SSF52129">
    <property type="entry name" value="Caspase-like"/>
    <property type="match status" value="1"/>
</dbReference>
<dbReference type="InterPro" id="IPR003598">
    <property type="entry name" value="Ig_sub2"/>
</dbReference>
<proteinExistence type="predicted"/>
<dbReference type="GO" id="GO:0006508">
    <property type="term" value="P:proteolysis"/>
    <property type="evidence" value="ECO:0007669"/>
    <property type="project" value="InterPro"/>
</dbReference>
<dbReference type="PROSITE" id="PS50208">
    <property type="entry name" value="CASPASE_P20"/>
    <property type="match status" value="1"/>
</dbReference>
<feature type="domain" description="Caspase family p20" evidence="1">
    <location>
        <begin position="294"/>
        <end position="369"/>
    </location>
</feature>
<sequence>MSGFNRDTYVERLPVSTYKELVDALNKDETWITLANHVAEKLEYPCSNSWIRHLKEKTNSNDSPGQRLLTELNIKLCTVEILQALLESCALYNVLSIISDPEPLCIILHPTDQSQTDILNIPFGHRLYLCCKATGIPPPTYTWYHRNMQLQHCTFNELDIVITSAAQAGEYKCKVDQIKNDGTLVSSLISKAVIVHVSMVPVEIEEQPLPILEAKEGEDFTIRCKANSYSEANYQWYHGNSKLEGETSDTLHVKQANLKNVGKYYCHVYNDVSEMYTQRAHVLLVHPRMKAVAKLALIIANEKYEHHECLLAPKNDAARISHLLKEIGFQVICLINLTLSQMQNAIRIFGKALIDGVYGLFYFAGHGFKMQENYLLPTDCPKIYLRKDAMSESEILSTLLEDDPKLLIVILDMCQSLPSKESNPEIYREIPVVKEYKNKRNLFQAYSTSSYQPSYEDANLKYGLYAAHLGKYIGEDVTVKDLFEQVAKSIELSFKDKRKNQIPTYTPTFTEPFRLIDDVHERNCPELIKYYTEKLMSFTTQTVEVTFEKLNVSTRVTISPFMETFFNLIEIRVIDLPDEEINFFSTPTSRNNLYQDQDKVCWIHNPQSNKGPLVICVSRNGTPVTATVLDIKNYVSPLLELVGA</sequence>
<feature type="domain" description="Ig-like" evidence="2">
    <location>
        <begin position="201"/>
        <end position="277"/>
    </location>
</feature>
<dbReference type="PROSITE" id="PS50835">
    <property type="entry name" value="IG_LIKE"/>
    <property type="match status" value="2"/>
</dbReference>
<keyword evidence="3" id="KW-1185">Reference proteome</keyword>
<evidence type="ECO:0000259" key="2">
    <source>
        <dbReference type="PROSITE" id="PS50835"/>
    </source>
</evidence>
<dbReference type="GeneID" id="108624460"/>
<name>A0AAJ7S0Z0_9HYME</name>
<dbReference type="Pfam" id="PF13895">
    <property type="entry name" value="Ig_2"/>
    <property type="match status" value="1"/>
</dbReference>
<evidence type="ECO:0000313" key="3">
    <source>
        <dbReference type="Proteomes" id="UP000694925"/>
    </source>
</evidence>
<dbReference type="InterPro" id="IPR003599">
    <property type="entry name" value="Ig_sub"/>
</dbReference>
<protein>
    <submittedName>
        <fullName evidence="4">Mucosa-associated lymphoid tissue lymphoma translocation protein 1-like isoform X2</fullName>
    </submittedName>
</protein>
<gene>
    <name evidence="4" type="primary">LOC108624460</name>
</gene>
<dbReference type="SMART" id="SM00409">
    <property type="entry name" value="IG"/>
    <property type="match status" value="2"/>
</dbReference>
<dbReference type="InterPro" id="IPR029030">
    <property type="entry name" value="Caspase-like_dom_sf"/>
</dbReference>
<dbReference type="PANTHER" id="PTHR22576">
    <property type="entry name" value="MUCOSA ASSOCIATED LYMPHOID TISSUE LYMPHOMA TRANSLOCATION PROTEIN 1/PARACASPASE"/>
    <property type="match status" value="1"/>
</dbReference>
<reference evidence="4" key="1">
    <citation type="submission" date="2025-08" db="UniProtKB">
        <authorList>
            <consortium name="RefSeq"/>
        </authorList>
    </citation>
    <scope>IDENTIFICATION</scope>
    <source>
        <tissue evidence="4">Whole body</tissue>
    </source>
</reference>
<dbReference type="InterPro" id="IPR036179">
    <property type="entry name" value="Ig-like_dom_sf"/>
</dbReference>
<evidence type="ECO:0000259" key="1">
    <source>
        <dbReference type="PROSITE" id="PS50208"/>
    </source>
</evidence>
<dbReference type="Pfam" id="PF13927">
    <property type="entry name" value="Ig_3"/>
    <property type="match status" value="1"/>
</dbReference>
<dbReference type="RefSeq" id="XP_026668927.1">
    <property type="nucleotide sequence ID" value="XM_026813126.1"/>
</dbReference>
<dbReference type="InterPro" id="IPR011029">
    <property type="entry name" value="DEATH-like_dom_sf"/>
</dbReference>
<dbReference type="Pfam" id="PF00656">
    <property type="entry name" value="Peptidase_C14"/>
    <property type="match status" value="1"/>
</dbReference>
<organism evidence="3 4">
    <name type="scientific">Ceratina calcarata</name>
    <dbReference type="NCBI Taxonomy" id="156304"/>
    <lineage>
        <taxon>Eukaryota</taxon>
        <taxon>Metazoa</taxon>
        <taxon>Ecdysozoa</taxon>
        <taxon>Arthropoda</taxon>
        <taxon>Hexapoda</taxon>
        <taxon>Insecta</taxon>
        <taxon>Pterygota</taxon>
        <taxon>Neoptera</taxon>
        <taxon>Endopterygota</taxon>
        <taxon>Hymenoptera</taxon>
        <taxon>Apocrita</taxon>
        <taxon>Aculeata</taxon>
        <taxon>Apoidea</taxon>
        <taxon>Anthophila</taxon>
        <taxon>Apidae</taxon>
        <taxon>Ceratina</taxon>
        <taxon>Zadontomerus</taxon>
    </lineage>
</organism>
<dbReference type="Gene3D" id="3.40.50.1460">
    <property type="match status" value="1"/>
</dbReference>
<dbReference type="CDD" id="cd00096">
    <property type="entry name" value="Ig"/>
    <property type="match status" value="2"/>
</dbReference>
<dbReference type="Gene3D" id="1.10.533.10">
    <property type="entry name" value="Death Domain, Fas"/>
    <property type="match status" value="1"/>
</dbReference>
<feature type="domain" description="Ig-like" evidence="2">
    <location>
        <begin position="110"/>
        <end position="190"/>
    </location>
</feature>
<dbReference type="PANTHER" id="PTHR22576:SF37">
    <property type="entry name" value="MUCOSA-ASSOCIATED LYMPHOID TISSUE LYMPHOMA TRANSLOCATION PROTEIN 1"/>
    <property type="match status" value="1"/>
</dbReference>
<dbReference type="InterPro" id="IPR007110">
    <property type="entry name" value="Ig-like_dom"/>
</dbReference>
<dbReference type="GO" id="GO:0004197">
    <property type="term" value="F:cysteine-type endopeptidase activity"/>
    <property type="evidence" value="ECO:0007669"/>
    <property type="project" value="InterPro"/>
</dbReference>
<dbReference type="Proteomes" id="UP000694925">
    <property type="component" value="Unplaced"/>
</dbReference>
<dbReference type="SUPFAM" id="SSF48726">
    <property type="entry name" value="Immunoglobulin"/>
    <property type="match status" value="2"/>
</dbReference>
<dbReference type="InterPro" id="IPR001309">
    <property type="entry name" value="Pept_C14_p20"/>
</dbReference>
<dbReference type="SMART" id="SM00408">
    <property type="entry name" value="IGc2"/>
    <property type="match status" value="2"/>
</dbReference>
<dbReference type="InterPro" id="IPR052039">
    <property type="entry name" value="Caspase-related_regulators"/>
</dbReference>
<dbReference type="Gene3D" id="2.60.40.10">
    <property type="entry name" value="Immunoglobulins"/>
    <property type="match status" value="2"/>
</dbReference>